<organism evidence="2 3">
    <name type="scientific">Roseibium aestuarii</name>
    <dbReference type="NCBI Taxonomy" id="2600299"/>
    <lineage>
        <taxon>Bacteria</taxon>
        <taxon>Pseudomonadati</taxon>
        <taxon>Pseudomonadota</taxon>
        <taxon>Alphaproteobacteria</taxon>
        <taxon>Hyphomicrobiales</taxon>
        <taxon>Stappiaceae</taxon>
        <taxon>Roseibium</taxon>
    </lineage>
</organism>
<gene>
    <name evidence="2" type="ORF">ACFSC7_01280</name>
</gene>
<dbReference type="Proteomes" id="UP001597327">
    <property type="component" value="Unassembled WGS sequence"/>
</dbReference>
<keyword evidence="3" id="KW-1185">Reference proteome</keyword>
<dbReference type="PROSITE" id="PS50043">
    <property type="entry name" value="HTH_LUXR_2"/>
    <property type="match status" value="1"/>
</dbReference>
<dbReference type="SUPFAM" id="SSF46894">
    <property type="entry name" value="C-terminal effector domain of the bipartite response regulators"/>
    <property type="match status" value="1"/>
</dbReference>
<dbReference type="CDD" id="cd06170">
    <property type="entry name" value="LuxR_C_like"/>
    <property type="match status" value="1"/>
</dbReference>
<dbReference type="InterPro" id="IPR016032">
    <property type="entry name" value="Sig_transdc_resp-reg_C-effctor"/>
</dbReference>
<evidence type="ECO:0000313" key="2">
    <source>
        <dbReference type="EMBL" id="MFD1694131.1"/>
    </source>
</evidence>
<dbReference type="SMART" id="SM00421">
    <property type="entry name" value="HTH_LUXR"/>
    <property type="match status" value="1"/>
</dbReference>
<dbReference type="InterPro" id="IPR036388">
    <property type="entry name" value="WH-like_DNA-bd_sf"/>
</dbReference>
<evidence type="ECO:0000259" key="1">
    <source>
        <dbReference type="PROSITE" id="PS50043"/>
    </source>
</evidence>
<dbReference type="Pfam" id="PF00196">
    <property type="entry name" value="GerE"/>
    <property type="match status" value="1"/>
</dbReference>
<feature type="domain" description="HTH luxR-type" evidence="1">
    <location>
        <begin position="145"/>
        <end position="210"/>
    </location>
</feature>
<name>A0ABW4JTH8_9HYPH</name>
<proteinExistence type="predicted"/>
<dbReference type="EMBL" id="JBHUFA010000001">
    <property type="protein sequence ID" value="MFD1694131.1"/>
    <property type="molecule type" value="Genomic_DNA"/>
</dbReference>
<dbReference type="InterPro" id="IPR000792">
    <property type="entry name" value="Tscrpt_reg_LuxR_C"/>
</dbReference>
<protein>
    <submittedName>
        <fullName evidence="2">Response regulator transcription factor</fullName>
    </submittedName>
</protein>
<dbReference type="Gene3D" id="1.10.10.10">
    <property type="entry name" value="Winged helix-like DNA-binding domain superfamily/Winged helix DNA-binding domain"/>
    <property type="match status" value="1"/>
</dbReference>
<reference evidence="3" key="1">
    <citation type="journal article" date="2019" name="Int. J. Syst. Evol. Microbiol.">
        <title>The Global Catalogue of Microorganisms (GCM) 10K type strain sequencing project: providing services to taxonomists for standard genome sequencing and annotation.</title>
        <authorList>
            <consortium name="The Broad Institute Genomics Platform"/>
            <consortium name="The Broad Institute Genome Sequencing Center for Infectious Disease"/>
            <person name="Wu L."/>
            <person name="Ma J."/>
        </authorList>
    </citation>
    <scope>NUCLEOTIDE SEQUENCE [LARGE SCALE GENOMIC DNA]</scope>
    <source>
        <strain evidence="3">JCM 3369</strain>
    </source>
</reference>
<accession>A0ABW4JTH8</accession>
<evidence type="ECO:0000313" key="3">
    <source>
        <dbReference type="Proteomes" id="UP001597327"/>
    </source>
</evidence>
<dbReference type="RefSeq" id="WP_149891984.1">
    <property type="nucleotide sequence ID" value="NZ_JBHUFA010000001.1"/>
</dbReference>
<sequence>MQFDAFICDALDLWSNEPENAGPAGLAARLGQLCEGPALNIFQVDLTPERPEDFLFVCLRQNLPSAPLPPIRIGEIPDQTYARRFLLAAYAEVRETGRHMVDQVVSPIVDRLYRYDRLILPQRTGGTARPAWALGLMMINLVLPLAPSRSDLTPQESTILQHLALGEQPKEIAPLLGVTRRSVEHRIQALKIKFGARNVTHLIALAIAQDLRSS</sequence>
<comment type="caution">
    <text evidence="2">The sequence shown here is derived from an EMBL/GenBank/DDBJ whole genome shotgun (WGS) entry which is preliminary data.</text>
</comment>